<name>A0A934KPF7_9BACT</name>
<accession>A0A934KPF7</accession>
<dbReference type="Gene3D" id="2.30.30.140">
    <property type="match status" value="1"/>
</dbReference>
<dbReference type="EMBL" id="JAEKNN010000045">
    <property type="protein sequence ID" value="MBJ7609465.1"/>
    <property type="molecule type" value="Genomic_DNA"/>
</dbReference>
<dbReference type="GO" id="GO:0051604">
    <property type="term" value="P:protein maturation"/>
    <property type="evidence" value="ECO:0007669"/>
    <property type="project" value="TreeGrafter"/>
</dbReference>
<dbReference type="GO" id="GO:1902670">
    <property type="term" value="F:carbon dioxide binding"/>
    <property type="evidence" value="ECO:0007669"/>
    <property type="project" value="TreeGrafter"/>
</dbReference>
<comment type="caution">
    <text evidence="2">The sequence shown here is derived from an EMBL/GenBank/DDBJ whole genome shotgun (WGS) entry which is preliminary data.</text>
</comment>
<comment type="similarity">
    <text evidence="1">Belongs to the HupF/HypC family.</text>
</comment>
<dbReference type="GO" id="GO:0005506">
    <property type="term" value="F:iron ion binding"/>
    <property type="evidence" value="ECO:0007669"/>
    <property type="project" value="TreeGrafter"/>
</dbReference>
<dbReference type="Pfam" id="PF01455">
    <property type="entry name" value="HupF_HypC"/>
    <property type="match status" value="1"/>
</dbReference>
<dbReference type="FunFam" id="2.30.30.140:FF:000022">
    <property type="entry name" value="Hydrogenase assembly chaperone HybG"/>
    <property type="match status" value="1"/>
</dbReference>
<sequence length="107" mass="11827">MCLAIPAKLVEYVDGDRNYGRVELGGVRRQVNTSLLVGEDAAEPGDYVLVHVGFALSAISEAEANETMRILESMGPAYDDELQQIRQSEAMEIELVGPDYRKQVIEI</sequence>
<dbReference type="PROSITE" id="PS01097">
    <property type="entry name" value="HUPF_HYPC"/>
    <property type="match status" value="1"/>
</dbReference>
<dbReference type="PANTHER" id="PTHR35177:SF2">
    <property type="entry name" value="HYDROGENASE MATURATION FACTOR HYBG"/>
    <property type="match status" value="1"/>
</dbReference>
<gene>
    <name evidence="2" type="ORF">JF887_08555</name>
</gene>
<dbReference type="NCBIfam" id="TIGR00074">
    <property type="entry name" value="hypC_hupF"/>
    <property type="match status" value="1"/>
</dbReference>
<reference evidence="2 3" key="1">
    <citation type="submission" date="2020-10" db="EMBL/GenBank/DDBJ databases">
        <title>Ca. Dormibacterota MAGs.</title>
        <authorList>
            <person name="Montgomery K."/>
        </authorList>
    </citation>
    <scope>NUCLEOTIDE SEQUENCE [LARGE SCALE GENOMIC DNA]</scope>
    <source>
        <strain evidence="2">Mitchell_Peninsula_5</strain>
    </source>
</reference>
<dbReference type="SUPFAM" id="SSF159127">
    <property type="entry name" value="HupF/HypC-like"/>
    <property type="match status" value="1"/>
</dbReference>
<evidence type="ECO:0000313" key="2">
    <source>
        <dbReference type="EMBL" id="MBJ7609465.1"/>
    </source>
</evidence>
<evidence type="ECO:0000313" key="3">
    <source>
        <dbReference type="Proteomes" id="UP000614410"/>
    </source>
</evidence>
<dbReference type="PANTHER" id="PTHR35177">
    <property type="entry name" value="HYDROGENASE MATURATION FACTOR HYBG"/>
    <property type="match status" value="1"/>
</dbReference>
<dbReference type="Proteomes" id="UP000614410">
    <property type="component" value="Unassembled WGS sequence"/>
</dbReference>
<dbReference type="PRINTS" id="PR00445">
    <property type="entry name" value="HUPFHYPC"/>
</dbReference>
<proteinExistence type="inferred from homology"/>
<evidence type="ECO:0000256" key="1">
    <source>
        <dbReference type="ARBA" id="ARBA00006018"/>
    </source>
</evidence>
<dbReference type="InterPro" id="IPR001109">
    <property type="entry name" value="Hydrogenase_HupF/HypC"/>
</dbReference>
<dbReference type="InterPro" id="IPR019812">
    <property type="entry name" value="Hydgase_assmbl_chp_CS"/>
</dbReference>
<protein>
    <submittedName>
        <fullName evidence="2">HypC/HybG/HupF family hydrogenase formation chaperone</fullName>
    </submittedName>
</protein>
<dbReference type="AlphaFoldDB" id="A0A934KPF7"/>
<organism evidence="2 3">
    <name type="scientific">Candidatus Amunia macphersoniae</name>
    <dbReference type="NCBI Taxonomy" id="3127014"/>
    <lineage>
        <taxon>Bacteria</taxon>
        <taxon>Bacillati</taxon>
        <taxon>Candidatus Dormiibacterota</taxon>
        <taxon>Candidatus Dormibacteria</taxon>
        <taxon>Candidatus Aeolococcales</taxon>
        <taxon>Candidatus Aeolococcaceae</taxon>
        <taxon>Candidatus Amunia</taxon>
    </lineage>
</organism>